<gene>
    <name evidence="1" type="ORF">EAIL5_2563</name>
</gene>
<protein>
    <submittedName>
        <fullName evidence="1">Uncharacterized protein</fullName>
    </submittedName>
</protein>
<accession>E5B7D0</accession>
<sequence>MTRFFTVSNVIMHPEDEPVERKSQLLSLLITCGKDVAVLYTVWCFAMIKRYKPVGLVMPERGNSPH</sequence>
<proteinExistence type="predicted"/>
<name>E5B7D0_ERWAM</name>
<evidence type="ECO:0000313" key="1">
    <source>
        <dbReference type="EMBL" id="CBX81383.1"/>
    </source>
</evidence>
<dbReference type="EMBL" id="FR719192">
    <property type="protein sequence ID" value="CBX81383.1"/>
    <property type="molecule type" value="Genomic_DNA"/>
</dbReference>
<dbReference type="AlphaFoldDB" id="E5B7D0"/>
<reference evidence="1" key="1">
    <citation type="journal article" date="2011" name="J. Bacteriol.">
        <title>Genome Sequence of an Erwinia amylovora Strain with Pathogenicity Restricted to Rubus Plants.</title>
        <authorList>
            <person name="Powney R."/>
            <person name="Smits T.H."/>
            <person name="Sawbridge T."/>
            <person name="Frey B."/>
            <person name="Blom J."/>
            <person name="Frey J.E."/>
            <person name="Plummer K.M."/>
            <person name="Beer S.V."/>
            <person name="Luck J."/>
            <person name="Duffy B."/>
            <person name="Rodoni B."/>
        </authorList>
    </citation>
    <scope>NUCLEOTIDE SEQUENCE</scope>
    <source>
        <strain evidence="1">ATCC BAA-2158</strain>
    </source>
</reference>
<organism evidence="1">
    <name type="scientific">Erwinia amylovora ATCC BAA-2158</name>
    <dbReference type="NCBI Taxonomy" id="889211"/>
    <lineage>
        <taxon>Bacteria</taxon>
        <taxon>Pseudomonadati</taxon>
        <taxon>Pseudomonadota</taxon>
        <taxon>Gammaproteobacteria</taxon>
        <taxon>Enterobacterales</taxon>
        <taxon>Erwiniaceae</taxon>
        <taxon>Erwinia</taxon>
    </lineage>
</organism>